<dbReference type="CDD" id="cd16442">
    <property type="entry name" value="BPL"/>
    <property type="match status" value="1"/>
</dbReference>
<feature type="domain" description="BPL/LPL catalytic" evidence="3">
    <location>
        <begin position="1"/>
        <end position="167"/>
    </location>
</feature>
<proteinExistence type="inferred from homology"/>
<dbReference type="AlphaFoldDB" id="A0AAD9NP56"/>
<evidence type="ECO:0000259" key="3">
    <source>
        <dbReference type="PROSITE" id="PS51733"/>
    </source>
</evidence>
<dbReference type="InterPro" id="IPR004143">
    <property type="entry name" value="BPL_LPL_catalytic"/>
</dbReference>
<comment type="similarity">
    <text evidence="1">Belongs to the biotin--protein ligase family.</text>
</comment>
<accession>A0AAD9NP56</accession>
<dbReference type="InterPro" id="IPR045864">
    <property type="entry name" value="aa-tRNA-synth_II/BPL/LPL"/>
</dbReference>
<evidence type="ECO:0000256" key="2">
    <source>
        <dbReference type="ARBA" id="ARBA00022598"/>
    </source>
</evidence>
<gene>
    <name evidence="4" type="ORF">NP493_727g01038</name>
</gene>
<dbReference type="EMBL" id="JAODUO010000726">
    <property type="protein sequence ID" value="KAK2175511.1"/>
    <property type="molecule type" value="Genomic_DNA"/>
</dbReference>
<organism evidence="4 5">
    <name type="scientific">Ridgeia piscesae</name>
    <name type="common">Tubeworm</name>
    <dbReference type="NCBI Taxonomy" id="27915"/>
    <lineage>
        <taxon>Eukaryota</taxon>
        <taxon>Metazoa</taxon>
        <taxon>Spiralia</taxon>
        <taxon>Lophotrochozoa</taxon>
        <taxon>Annelida</taxon>
        <taxon>Polychaeta</taxon>
        <taxon>Sedentaria</taxon>
        <taxon>Canalipalpata</taxon>
        <taxon>Sabellida</taxon>
        <taxon>Siboglinidae</taxon>
        <taxon>Ridgeia</taxon>
    </lineage>
</organism>
<sequence length="240" mass="26418">MPCTPEGVGVVAVAGRQTSGQGRGGNVWLSPRGCAMFSLHVRVALRSELGQRLAYLQHIAALAVIEGVRSLPGCQDIDLRVKWPNDIYFGKTMKLGGVIVNSSITSDQIDANIGCGVNVTNSDPTLCINDLLTQYNSNHDTALQPLTVEQLIGLSVSKMEQLINLFQTRGKDAFLEVYYSRWLHKDQTIRLNSEDGPVAKVMGLDDHGYLTVEEMDGRVTSVQPDRNSFDMMRNLISPKR</sequence>
<dbReference type="GO" id="GO:0005737">
    <property type="term" value="C:cytoplasm"/>
    <property type="evidence" value="ECO:0007669"/>
    <property type="project" value="TreeGrafter"/>
</dbReference>
<dbReference type="InterPro" id="IPR004408">
    <property type="entry name" value="Biotin_CoA_COase_ligase"/>
</dbReference>
<evidence type="ECO:0000313" key="4">
    <source>
        <dbReference type="EMBL" id="KAK2175511.1"/>
    </source>
</evidence>
<dbReference type="PANTHER" id="PTHR12835:SF5">
    <property type="entry name" value="BIOTIN--PROTEIN LIGASE"/>
    <property type="match status" value="1"/>
</dbReference>
<dbReference type="GO" id="GO:0004077">
    <property type="term" value="F:biotin--[biotin carboxyl-carrier protein] ligase activity"/>
    <property type="evidence" value="ECO:0007669"/>
    <property type="project" value="InterPro"/>
</dbReference>
<dbReference type="SUPFAM" id="SSF55681">
    <property type="entry name" value="Class II aaRS and biotin synthetases"/>
    <property type="match status" value="1"/>
</dbReference>
<dbReference type="Pfam" id="PF03099">
    <property type="entry name" value="BPL_LplA_LipB"/>
    <property type="match status" value="1"/>
</dbReference>
<dbReference type="Proteomes" id="UP001209878">
    <property type="component" value="Unassembled WGS sequence"/>
</dbReference>
<dbReference type="PROSITE" id="PS51733">
    <property type="entry name" value="BPL_LPL_CATALYTIC"/>
    <property type="match status" value="1"/>
</dbReference>
<dbReference type="NCBIfam" id="TIGR00121">
    <property type="entry name" value="birA_ligase"/>
    <property type="match status" value="1"/>
</dbReference>
<protein>
    <recommendedName>
        <fullName evidence="3">BPL/LPL catalytic domain-containing protein</fullName>
    </recommendedName>
</protein>
<keyword evidence="5" id="KW-1185">Reference proteome</keyword>
<evidence type="ECO:0000256" key="1">
    <source>
        <dbReference type="ARBA" id="ARBA00009934"/>
    </source>
</evidence>
<name>A0AAD9NP56_RIDPI</name>
<comment type="caution">
    <text evidence="4">The sequence shown here is derived from an EMBL/GenBank/DDBJ whole genome shotgun (WGS) entry which is preliminary data.</text>
</comment>
<dbReference type="PANTHER" id="PTHR12835">
    <property type="entry name" value="BIOTIN PROTEIN LIGASE"/>
    <property type="match status" value="1"/>
</dbReference>
<evidence type="ECO:0000313" key="5">
    <source>
        <dbReference type="Proteomes" id="UP001209878"/>
    </source>
</evidence>
<keyword evidence="2" id="KW-0436">Ligase</keyword>
<dbReference type="Pfam" id="PF02237">
    <property type="entry name" value="BPL_C"/>
    <property type="match status" value="1"/>
</dbReference>
<dbReference type="InterPro" id="IPR003142">
    <property type="entry name" value="BPL_C"/>
</dbReference>
<reference evidence="4" key="1">
    <citation type="journal article" date="2023" name="Mol. Biol. Evol.">
        <title>Third-Generation Sequencing Reveals the Adaptive Role of the Epigenome in Three Deep-Sea Polychaetes.</title>
        <authorList>
            <person name="Perez M."/>
            <person name="Aroh O."/>
            <person name="Sun Y."/>
            <person name="Lan Y."/>
            <person name="Juniper S.K."/>
            <person name="Young C.R."/>
            <person name="Angers B."/>
            <person name="Qian P.Y."/>
        </authorList>
    </citation>
    <scope>NUCLEOTIDE SEQUENCE</scope>
    <source>
        <strain evidence="4">R07B-5</strain>
    </source>
</reference>
<dbReference type="Gene3D" id="3.30.930.10">
    <property type="entry name" value="Bira Bifunctional Protein, Domain 2"/>
    <property type="match status" value="1"/>
</dbReference>